<organism evidence="2 3">
    <name type="scientific">Porphyra umbilicalis</name>
    <name type="common">Purple laver</name>
    <name type="synonym">Red alga</name>
    <dbReference type="NCBI Taxonomy" id="2786"/>
    <lineage>
        <taxon>Eukaryota</taxon>
        <taxon>Rhodophyta</taxon>
        <taxon>Bangiophyceae</taxon>
        <taxon>Bangiales</taxon>
        <taxon>Bangiaceae</taxon>
        <taxon>Porphyra</taxon>
    </lineage>
</organism>
<reference evidence="2 3" key="1">
    <citation type="submission" date="2017-03" db="EMBL/GenBank/DDBJ databases">
        <title>WGS assembly of Porphyra umbilicalis.</title>
        <authorList>
            <person name="Brawley S.H."/>
            <person name="Blouin N.A."/>
            <person name="Ficko-Blean E."/>
            <person name="Wheeler G.L."/>
            <person name="Lohr M."/>
            <person name="Goodson H.V."/>
            <person name="Jenkins J.W."/>
            <person name="Blaby-Haas C.E."/>
            <person name="Helliwell K.E."/>
            <person name="Chan C."/>
            <person name="Marriage T."/>
            <person name="Bhattacharya D."/>
            <person name="Klein A.S."/>
            <person name="Badis Y."/>
            <person name="Brodie J."/>
            <person name="Cao Y."/>
            <person name="Collen J."/>
            <person name="Dittami S.M."/>
            <person name="Gachon C.M."/>
            <person name="Green B.R."/>
            <person name="Karpowicz S."/>
            <person name="Kim J.W."/>
            <person name="Kudahl U."/>
            <person name="Lin S."/>
            <person name="Michel G."/>
            <person name="Mittag M."/>
            <person name="Olson B.J."/>
            <person name="Pangilinan J."/>
            <person name="Peng Y."/>
            <person name="Qiu H."/>
            <person name="Shu S."/>
            <person name="Singer J.T."/>
            <person name="Smith A.G."/>
            <person name="Sprecher B.N."/>
            <person name="Wagner V."/>
            <person name="Wang W."/>
            <person name="Wang Z.-Y."/>
            <person name="Yan J."/>
            <person name="Yarish C."/>
            <person name="Zoeuner-Riek S."/>
            <person name="Zhuang Y."/>
            <person name="Zou Y."/>
            <person name="Lindquist E.A."/>
            <person name="Grimwood J."/>
            <person name="Barry K."/>
            <person name="Rokhsar D.S."/>
            <person name="Schmutz J."/>
            <person name="Stiller J.W."/>
            <person name="Grossman A.R."/>
            <person name="Prochnik S.E."/>
        </authorList>
    </citation>
    <scope>NUCLEOTIDE SEQUENCE [LARGE SCALE GENOMIC DNA]</scope>
    <source>
        <strain evidence="2">4086291</strain>
    </source>
</reference>
<dbReference type="Proteomes" id="UP000218209">
    <property type="component" value="Unassembled WGS sequence"/>
</dbReference>
<evidence type="ECO:0000313" key="3">
    <source>
        <dbReference type="Proteomes" id="UP000218209"/>
    </source>
</evidence>
<feature type="compositionally biased region" description="Polar residues" evidence="1">
    <location>
        <begin position="206"/>
        <end position="218"/>
    </location>
</feature>
<keyword evidence="3" id="KW-1185">Reference proteome</keyword>
<feature type="compositionally biased region" description="Basic residues" evidence="1">
    <location>
        <begin position="48"/>
        <end position="63"/>
    </location>
</feature>
<proteinExistence type="predicted"/>
<dbReference type="EMBL" id="KV919520">
    <property type="protein sequence ID" value="OSX69504.1"/>
    <property type="molecule type" value="Genomic_DNA"/>
</dbReference>
<feature type="compositionally biased region" description="Low complexity" evidence="1">
    <location>
        <begin position="64"/>
        <end position="85"/>
    </location>
</feature>
<gene>
    <name evidence="2" type="ORF">BU14_1453s0002</name>
</gene>
<feature type="compositionally biased region" description="Basic residues" evidence="1">
    <location>
        <begin position="86"/>
        <end position="95"/>
    </location>
</feature>
<feature type="compositionally biased region" description="Basic residues" evidence="1">
    <location>
        <begin position="105"/>
        <end position="115"/>
    </location>
</feature>
<dbReference type="AlphaFoldDB" id="A0A1X6NLL6"/>
<accession>A0A1X6NLL6</accession>
<protein>
    <submittedName>
        <fullName evidence="2">Uncharacterized protein</fullName>
    </submittedName>
</protein>
<sequence length="230" mass="25784">MPSPTCALPAWSASTPRCSSLARRRPRPSTPWVTGARQRRSPPPNRRCVTRCRPRSGHLRRSSPTKTPSRSSWPPAGWCSPTTCPTRRRSRRSSRRSSNPSRVTAPRRRRRRRCRATKRRCCRGWPAARLQGGAVAAVAAAAVLRRPPTATCAPWRRTRATQSCSTSSWTWPARQPCGTLGGGRRSRPARSSARARATAGRRRSSLPTCPNSSRASFCTRTTPPRRWRRR</sequence>
<feature type="region of interest" description="Disordered" evidence="1">
    <location>
        <begin position="175"/>
        <end position="230"/>
    </location>
</feature>
<feature type="compositionally biased region" description="Low complexity" evidence="1">
    <location>
        <begin position="189"/>
        <end position="198"/>
    </location>
</feature>
<evidence type="ECO:0000313" key="2">
    <source>
        <dbReference type="EMBL" id="OSX69504.1"/>
    </source>
</evidence>
<evidence type="ECO:0000256" key="1">
    <source>
        <dbReference type="SAM" id="MobiDB-lite"/>
    </source>
</evidence>
<name>A0A1X6NLL6_PORUM</name>
<feature type="region of interest" description="Disordered" evidence="1">
    <location>
        <begin position="1"/>
        <end position="115"/>
    </location>
</feature>